<dbReference type="InterPro" id="IPR011701">
    <property type="entry name" value="MFS"/>
</dbReference>
<feature type="transmembrane region" description="Helical" evidence="5">
    <location>
        <begin position="157"/>
        <end position="177"/>
    </location>
</feature>
<accession>A0A0K8MDY5</accession>
<keyword evidence="3 5" id="KW-1133">Transmembrane helix</keyword>
<keyword evidence="2 5" id="KW-0812">Transmembrane</keyword>
<dbReference type="Gene3D" id="1.20.1250.20">
    <property type="entry name" value="MFS general substrate transporter like domains"/>
    <property type="match status" value="1"/>
</dbReference>
<feature type="transmembrane region" description="Helical" evidence="5">
    <location>
        <begin position="183"/>
        <end position="203"/>
    </location>
</feature>
<proteinExistence type="predicted"/>
<feature type="transmembrane region" description="Helical" evidence="5">
    <location>
        <begin position="55"/>
        <end position="76"/>
    </location>
</feature>
<comment type="caution">
    <text evidence="7">The sequence shown here is derived from an EMBL/GenBank/DDBJ whole genome shotgun (WGS) entry which is preliminary data.</text>
</comment>
<feature type="transmembrane region" description="Helical" evidence="5">
    <location>
        <begin position="365"/>
        <end position="387"/>
    </location>
</feature>
<evidence type="ECO:0000256" key="1">
    <source>
        <dbReference type="ARBA" id="ARBA00004141"/>
    </source>
</evidence>
<organism evidence="7 8">
    <name type="scientific">Caedimonas varicaedens</name>
    <dbReference type="NCBI Taxonomy" id="1629334"/>
    <lineage>
        <taxon>Bacteria</taxon>
        <taxon>Pseudomonadati</taxon>
        <taxon>Pseudomonadota</taxon>
        <taxon>Alphaproteobacteria</taxon>
        <taxon>Holosporales</taxon>
        <taxon>Caedimonadaceae</taxon>
        <taxon>Caedimonas</taxon>
    </lineage>
</organism>
<protein>
    <submittedName>
        <fullName evidence="7">Putative 3-hydroxyphenylpropionic transporter MhpT</fullName>
    </submittedName>
</protein>
<feature type="transmembrane region" description="Helical" evidence="5">
    <location>
        <begin position="304"/>
        <end position="322"/>
    </location>
</feature>
<dbReference type="PROSITE" id="PS50850">
    <property type="entry name" value="MFS"/>
    <property type="match status" value="1"/>
</dbReference>
<dbReference type="InterPro" id="IPR020846">
    <property type="entry name" value="MFS_dom"/>
</dbReference>
<dbReference type="Proteomes" id="UP000036771">
    <property type="component" value="Unassembled WGS sequence"/>
</dbReference>
<dbReference type="CDD" id="cd17370">
    <property type="entry name" value="MFS_MJ1317_like"/>
    <property type="match status" value="1"/>
</dbReference>
<keyword evidence="8" id="KW-1185">Reference proteome</keyword>
<evidence type="ECO:0000256" key="5">
    <source>
        <dbReference type="SAM" id="Phobius"/>
    </source>
</evidence>
<evidence type="ECO:0000256" key="4">
    <source>
        <dbReference type="ARBA" id="ARBA00023136"/>
    </source>
</evidence>
<evidence type="ECO:0000256" key="3">
    <source>
        <dbReference type="ARBA" id="ARBA00022989"/>
    </source>
</evidence>
<gene>
    <name evidence="7" type="ORF">Cva_01351</name>
</gene>
<dbReference type="PANTHER" id="PTHR23518">
    <property type="entry name" value="C-METHYLTRANSFERASE"/>
    <property type="match status" value="1"/>
</dbReference>
<evidence type="ECO:0000313" key="8">
    <source>
        <dbReference type="Proteomes" id="UP000036771"/>
    </source>
</evidence>
<sequence>MPQLSEKDLISRHHYLSKPLLHIPILVWVLGCMMFLVNLSFIMVYSYVGIYMKSLGVTMGWIGVVEGVAEGCSYLMKLFSGIFSDYLRRRKPVMLVGYSMIVISRLIFSLAVSFYPLFAARLVERIGNGIQSTPRDTMVADVAPSSRIGAAYGLKRTLAQAGSLVGAICGIGAMIWAEGDYQKIFQIAAIPAFIAFLILIFLIQEPKKFAHSALSSEIPLPQEKKRTYMRWSNLGDLGISFWLLMILASIFMLSRFGETFLTLHAYTNFKLDIKYAPTIMLVFNAGWCLSSYPVGVLADRMNRYLFLAMGIVFLILADHFLASATSLFWVYIGCFFWGVQYGVTQNIFLSLIVETVPSDLRGTGFGCYYIICAISAYIADCVAGFVSEKYGEATAFSVSGVIAMVSLLFLIVIIGYRRNRKNHH</sequence>
<dbReference type="OrthoDB" id="9803985at2"/>
<feature type="transmembrane region" description="Helical" evidence="5">
    <location>
        <begin position="393"/>
        <end position="416"/>
    </location>
</feature>
<dbReference type="GO" id="GO:0022857">
    <property type="term" value="F:transmembrane transporter activity"/>
    <property type="evidence" value="ECO:0007669"/>
    <property type="project" value="InterPro"/>
</dbReference>
<evidence type="ECO:0000313" key="7">
    <source>
        <dbReference type="EMBL" id="GAO98687.1"/>
    </source>
</evidence>
<dbReference type="PANTHER" id="PTHR23518:SF2">
    <property type="entry name" value="MAJOR FACILITATOR SUPERFAMILY TRANSPORTER"/>
    <property type="match status" value="1"/>
</dbReference>
<dbReference type="Pfam" id="PF07690">
    <property type="entry name" value="MFS_1"/>
    <property type="match status" value="1"/>
</dbReference>
<dbReference type="PROSITE" id="PS00217">
    <property type="entry name" value="SUGAR_TRANSPORT_2"/>
    <property type="match status" value="1"/>
</dbReference>
<feature type="domain" description="Major facilitator superfamily (MFS) profile" evidence="6">
    <location>
        <begin position="24"/>
        <end position="418"/>
    </location>
</feature>
<dbReference type="SUPFAM" id="SSF103473">
    <property type="entry name" value="MFS general substrate transporter"/>
    <property type="match status" value="1"/>
</dbReference>
<dbReference type="EMBL" id="BBVC01000079">
    <property type="protein sequence ID" value="GAO98687.1"/>
    <property type="molecule type" value="Genomic_DNA"/>
</dbReference>
<feature type="transmembrane region" description="Helical" evidence="5">
    <location>
        <begin position="273"/>
        <end position="292"/>
    </location>
</feature>
<dbReference type="InterPro" id="IPR005829">
    <property type="entry name" value="Sugar_transporter_CS"/>
</dbReference>
<feature type="transmembrane region" description="Helical" evidence="5">
    <location>
        <begin position="234"/>
        <end position="253"/>
    </location>
</feature>
<name>A0A0K8MDY5_9PROT</name>
<dbReference type="InterPro" id="IPR036259">
    <property type="entry name" value="MFS_trans_sf"/>
</dbReference>
<comment type="subcellular location">
    <subcellularLocation>
        <location evidence="1">Membrane</location>
        <topology evidence="1">Multi-pass membrane protein</topology>
    </subcellularLocation>
</comment>
<feature type="transmembrane region" description="Helical" evidence="5">
    <location>
        <begin position="20"/>
        <end position="48"/>
    </location>
</feature>
<dbReference type="AlphaFoldDB" id="A0A0K8MDY5"/>
<keyword evidence="4 5" id="KW-0472">Membrane</keyword>
<feature type="transmembrane region" description="Helical" evidence="5">
    <location>
        <begin position="96"/>
        <end position="118"/>
    </location>
</feature>
<evidence type="ECO:0000256" key="2">
    <source>
        <dbReference type="ARBA" id="ARBA00022692"/>
    </source>
</evidence>
<dbReference type="GO" id="GO:0016020">
    <property type="term" value="C:membrane"/>
    <property type="evidence" value="ECO:0007669"/>
    <property type="project" value="UniProtKB-SubCell"/>
</dbReference>
<feature type="transmembrane region" description="Helical" evidence="5">
    <location>
        <begin position="328"/>
        <end position="353"/>
    </location>
</feature>
<reference evidence="7 8" key="1">
    <citation type="submission" date="2015-03" db="EMBL/GenBank/DDBJ databases">
        <title>Caedibacter varicaedens, whole genome shotgun sequence.</title>
        <authorList>
            <person name="Suzuki H."/>
            <person name="Dapper A.L."/>
            <person name="Gibson A.K."/>
            <person name="Jackson C."/>
            <person name="Lee H."/>
            <person name="Pejaver V.R."/>
            <person name="Doak T."/>
            <person name="Lynch M."/>
        </authorList>
    </citation>
    <scope>NUCLEOTIDE SEQUENCE [LARGE SCALE GENOMIC DNA]</scope>
</reference>
<evidence type="ECO:0000259" key="6">
    <source>
        <dbReference type="PROSITE" id="PS50850"/>
    </source>
</evidence>
<dbReference type="PROSITE" id="PS51257">
    <property type="entry name" value="PROKAR_LIPOPROTEIN"/>
    <property type="match status" value="1"/>
</dbReference>